<evidence type="ECO:0000256" key="3">
    <source>
        <dbReference type="PROSITE-ProRule" id="PRU00221"/>
    </source>
</evidence>
<dbReference type="SMART" id="SM00320">
    <property type="entry name" value="WD40"/>
    <property type="match status" value="7"/>
</dbReference>
<dbReference type="Gene3D" id="2.130.10.10">
    <property type="entry name" value="YVTN repeat-like/Quinoprotein amine dehydrogenase"/>
    <property type="match status" value="2"/>
</dbReference>
<feature type="region of interest" description="Disordered" evidence="4">
    <location>
        <begin position="294"/>
        <end position="346"/>
    </location>
</feature>
<dbReference type="InterPro" id="IPR011009">
    <property type="entry name" value="Kinase-like_dom_sf"/>
</dbReference>
<evidence type="ECO:0000259" key="5">
    <source>
        <dbReference type="PROSITE" id="PS50011"/>
    </source>
</evidence>
<evidence type="ECO:0000313" key="6">
    <source>
        <dbReference type="EMBL" id="GIH84381.1"/>
    </source>
</evidence>
<dbReference type="Pfam" id="PF00069">
    <property type="entry name" value="Pkinase"/>
    <property type="match status" value="1"/>
</dbReference>
<dbReference type="Proteomes" id="UP000655044">
    <property type="component" value="Unassembled WGS sequence"/>
</dbReference>
<keyword evidence="1 3" id="KW-0853">WD repeat</keyword>
<dbReference type="AlphaFoldDB" id="A0A8J3S1X1"/>
<reference evidence="6" key="1">
    <citation type="submission" date="2021-01" db="EMBL/GenBank/DDBJ databases">
        <title>Whole genome shotgun sequence of Planobispora rosea NBRC 15558.</title>
        <authorList>
            <person name="Komaki H."/>
            <person name="Tamura T."/>
        </authorList>
    </citation>
    <scope>NUCLEOTIDE SEQUENCE</scope>
    <source>
        <strain evidence="6">NBRC 15558</strain>
    </source>
</reference>
<proteinExistence type="predicted"/>
<feature type="compositionally biased region" description="Low complexity" evidence="4">
    <location>
        <begin position="301"/>
        <end position="312"/>
    </location>
</feature>
<protein>
    <recommendedName>
        <fullName evidence="5">Protein kinase domain-containing protein</fullName>
    </recommendedName>
</protein>
<keyword evidence="7" id="KW-1185">Reference proteome</keyword>
<feature type="domain" description="Protein kinase" evidence="5">
    <location>
        <begin position="18"/>
        <end position="266"/>
    </location>
</feature>
<dbReference type="Pfam" id="PF00400">
    <property type="entry name" value="WD40"/>
    <property type="match status" value="4"/>
</dbReference>
<feature type="repeat" description="WD" evidence="3">
    <location>
        <begin position="565"/>
        <end position="606"/>
    </location>
</feature>
<dbReference type="InterPro" id="IPR011047">
    <property type="entry name" value="Quinoprotein_ADH-like_sf"/>
</dbReference>
<feature type="repeat" description="WD" evidence="3">
    <location>
        <begin position="650"/>
        <end position="691"/>
    </location>
</feature>
<dbReference type="Gene3D" id="3.30.200.20">
    <property type="entry name" value="Phosphorylase Kinase, domain 1"/>
    <property type="match status" value="1"/>
</dbReference>
<evidence type="ECO:0000256" key="1">
    <source>
        <dbReference type="ARBA" id="ARBA00022574"/>
    </source>
</evidence>
<dbReference type="SUPFAM" id="SSF56112">
    <property type="entry name" value="Protein kinase-like (PK-like)"/>
    <property type="match status" value="1"/>
</dbReference>
<dbReference type="CDD" id="cd14014">
    <property type="entry name" value="STKc_PknB_like"/>
    <property type="match status" value="1"/>
</dbReference>
<feature type="region of interest" description="Disordered" evidence="4">
    <location>
        <begin position="381"/>
        <end position="440"/>
    </location>
</feature>
<dbReference type="EMBL" id="BOOI01000023">
    <property type="protein sequence ID" value="GIH84381.1"/>
    <property type="molecule type" value="Genomic_DNA"/>
</dbReference>
<evidence type="ECO:0000256" key="4">
    <source>
        <dbReference type="SAM" id="MobiDB-lite"/>
    </source>
</evidence>
<organism evidence="6 7">
    <name type="scientific">Planobispora rosea</name>
    <dbReference type="NCBI Taxonomy" id="35762"/>
    <lineage>
        <taxon>Bacteria</taxon>
        <taxon>Bacillati</taxon>
        <taxon>Actinomycetota</taxon>
        <taxon>Actinomycetes</taxon>
        <taxon>Streptosporangiales</taxon>
        <taxon>Streptosporangiaceae</taxon>
        <taxon>Planobispora</taxon>
    </lineage>
</organism>
<comment type="caution">
    <text evidence="6">The sequence shown here is derived from an EMBL/GenBank/DDBJ whole genome shotgun (WGS) entry which is preliminary data.</text>
</comment>
<dbReference type="InterPro" id="IPR019775">
    <property type="entry name" value="WD40_repeat_CS"/>
</dbReference>
<gene>
    <name evidence="6" type="ORF">Pro02_27890</name>
</gene>
<dbReference type="PROSITE" id="PS00108">
    <property type="entry name" value="PROTEIN_KINASE_ST"/>
    <property type="match status" value="1"/>
</dbReference>
<dbReference type="PROSITE" id="PS50011">
    <property type="entry name" value="PROTEIN_KINASE_DOM"/>
    <property type="match status" value="1"/>
</dbReference>
<dbReference type="InterPro" id="IPR015943">
    <property type="entry name" value="WD40/YVTN_repeat-like_dom_sf"/>
</dbReference>
<dbReference type="InterPro" id="IPR008271">
    <property type="entry name" value="Ser/Thr_kinase_AS"/>
</dbReference>
<sequence>MSEPHPLRPDEPSRIGEYRLLGRVGTGGQGAVYLGESAAGVRVAVKVLHSHVAGDPRNHRRFLREVEAARQVPQFCTARILDAGTAGERPYVVSEFIEGESLEQRVGSRGPLGPRDLERLAVGTATALAAIHGSGIVHRDFKPANVLLGPDGPRVVDFGIARSTSMTATSASVVGTPPYMSPEQLSGEEVGPPSDMFSWAGTILFAGTGRTPFGRDIAIAALVYRILHHEPDLTGLPDGLREIVGRCLAKAPGSRPTAEQVLLGLITGNGTARSDVPVSTGDLLVTAMGRVAHPSAPPAAPASGTGPSPMASYSTGPSPMGAQPTGPSGWVPPPTGPSSTRPSAGVSRRNLLIGGGAALATGVVAGAAVLIPRYLREKDSTVGAQPGTEVTSSLRPSQSHSPSPSSLSSSTGGPSASPSGTPSAGPSPSGPLPPGRDPLVLRNGQLVQGLAISADGRTVAAGCWDGKIRLWEAPSGKMIDELDDRKFYVEGLALSPDGRTLVSVGGVQDTEAHVWDVGSRRRVSKSVVGSVFARFSPDGGLFVTGSGYEWVRLWRTSSRKQAGASMRHTEFVRNAAFSPDGSLLATAGWDDRVRIWRTSDGKASGSPLTGHKDSVNAVVFLDGETLASAGYDKVVRVWDLSSRKPAGEAFKGAKTTVNTMALSPDGTLLAAGTDRNGVLLWDVATREQLPQPVPKGQIQAVAFSADGTVLAVALGNEVGLFDVASLRTA</sequence>
<dbReference type="PROSITE" id="PS50082">
    <property type="entry name" value="WD_REPEATS_2"/>
    <property type="match status" value="4"/>
</dbReference>
<accession>A0A8J3S1X1</accession>
<evidence type="ECO:0000313" key="7">
    <source>
        <dbReference type="Proteomes" id="UP000655044"/>
    </source>
</evidence>
<dbReference type="InterPro" id="IPR000719">
    <property type="entry name" value="Prot_kinase_dom"/>
</dbReference>
<dbReference type="PANTHER" id="PTHR19879:SF9">
    <property type="entry name" value="TRANSCRIPTION INITIATION FACTOR TFIID SUBUNIT 5"/>
    <property type="match status" value="1"/>
</dbReference>
<dbReference type="PROSITE" id="PS50294">
    <property type="entry name" value="WD_REPEATS_REGION"/>
    <property type="match status" value="3"/>
</dbReference>
<feature type="repeat" description="WD" evidence="3">
    <location>
        <begin position="608"/>
        <end position="648"/>
    </location>
</feature>
<dbReference type="PANTHER" id="PTHR19879">
    <property type="entry name" value="TRANSCRIPTION INITIATION FACTOR TFIID"/>
    <property type="match status" value="1"/>
</dbReference>
<dbReference type="GO" id="GO:0005524">
    <property type="term" value="F:ATP binding"/>
    <property type="evidence" value="ECO:0007669"/>
    <property type="project" value="InterPro"/>
</dbReference>
<feature type="repeat" description="WD" evidence="3">
    <location>
        <begin position="440"/>
        <end position="481"/>
    </location>
</feature>
<keyword evidence="2" id="KW-0677">Repeat</keyword>
<dbReference type="CDD" id="cd00200">
    <property type="entry name" value="WD40"/>
    <property type="match status" value="1"/>
</dbReference>
<evidence type="ECO:0000256" key="2">
    <source>
        <dbReference type="ARBA" id="ARBA00022737"/>
    </source>
</evidence>
<dbReference type="PROSITE" id="PS00678">
    <property type="entry name" value="WD_REPEATS_1"/>
    <property type="match status" value="2"/>
</dbReference>
<dbReference type="GO" id="GO:0004672">
    <property type="term" value="F:protein kinase activity"/>
    <property type="evidence" value="ECO:0007669"/>
    <property type="project" value="InterPro"/>
</dbReference>
<feature type="compositionally biased region" description="Low complexity" evidence="4">
    <location>
        <begin position="391"/>
        <end position="427"/>
    </location>
</feature>
<dbReference type="RefSeq" id="WP_189242058.1">
    <property type="nucleotide sequence ID" value="NZ_BMQP01000008.1"/>
</dbReference>
<dbReference type="SUPFAM" id="SSF50998">
    <property type="entry name" value="Quinoprotein alcohol dehydrogenase-like"/>
    <property type="match status" value="1"/>
</dbReference>
<dbReference type="InterPro" id="IPR001680">
    <property type="entry name" value="WD40_rpt"/>
</dbReference>
<dbReference type="Gene3D" id="1.10.510.10">
    <property type="entry name" value="Transferase(Phosphotransferase) domain 1"/>
    <property type="match status" value="1"/>
</dbReference>
<name>A0A8J3S1X1_PLARO</name>